<dbReference type="Gramene" id="MELO3C035310.2.1">
    <property type="protein sequence ID" value="MELO3C035310.2.1"/>
    <property type="gene ID" value="MELO3C035310.2"/>
</dbReference>
<sequence>MAFPLRQRTALESPQLATMILSGVTIATTAVDPTASQSGDWSSHLQFATTTSSLFRATTSLSILRKTLFIVRSHRDAVSASVSAAPAASSISSLSNSSFTSSCSRSLHLIAT</sequence>
<proteinExistence type="predicted"/>
<reference evidence="1" key="1">
    <citation type="submission" date="2023-03" db="UniProtKB">
        <authorList>
            <consortium name="EnsemblPlants"/>
        </authorList>
    </citation>
    <scope>IDENTIFICATION</scope>
</reference>
<dbReference type="EnsemblPlants" id="MELO3C035310.2.1">
    <property type="protein sequence ID" value="MELO3C035310.2.1"/>
    <property type="gene ID" value="MELO3C035310.2"/>
</dbReference>
<evidence type="ECO:0000313" key="1">
    <source>
        <dbReference type="EnsemblPlants" id="MELO3C035310.2.1"/>
    </source>
</evidence>
<organism evidence="1">
    <name type="scientific">Cucumis melo</name>
    <name type="common">Muskmelon</name>
    <dbReference type="NCBI Taxonomy" id="3656"/>
    <lineage>
        <taxon>Eukaryota</taxon>
        <taxon>Viridiplantae</taxon>
        <taxon>Streptophyta</taxon>
        <taxon>Embryophyta</taxon>
        <taxon>Tracheophyta</taxon>
        <taxon>Spermatophyta</taxon>
        <taxon>Magnoliopsida</taxon>
        <taxon>eudicotyledons</taxon>
        <taxon>Gunneridae</taxon>
        <taxon>Pentapetalae</taxon>
        <taxon>rosids</taxon>
        <taxon>fabids</taxon>
        <taxon>Cucurbitales</taxon>
        <taxon>Cucurbitaceae</taxon>
        <taxon>Benincaseae</taxon>
        <taxon>Cucumis</taxon>
    </lineage>
</organism>
<accession>A0A9I9ELA3</accession>
<name>A0A9I9ELA3_CUCME</name>
<protein>
    <submittedName>
        <fullName evidence="1">Uncharacterized protein</fullName>
    </submittedName>
</protein>
<dbReference type="AlphaFoldDB" id="A0A9I9ELA3"/>